<gene>
    <name evidence="7" type="ordered locus">Mhar_1047</name>
</gene>
<dbReference type="InterPro" id="IPR008490">
    <property type="entry name" value="Transposase_InsH_N"/>
</dbReference>
<organism evidence="7 8">
    <name type="scientific">Methanothrix harundinacea (strain 6Ac)</name>
    <name type="common">Methanosaeta harundinacea</name>
    <dbReference type="NCBI Taxonomy" id="1110509"/>
    <lineage>
        <taxon>Archaea</taxon>
        <taxon>Methanobacteriati</taxon>
        <taxon>Methanobacteriota</taxon>
        <taxon>Stenosarchaea group</taxon>
        <taxon>Methanomicrobia</taxon>
        <taxon>Methanotrichales</taxon>
        <taxon>Methanotrichaceae</taxon>
        <taxon>Methanothrix</taxon>
    </lineage>
</organism>
<dbReference type="NCBIfam" id="NF033581">
    <property type="entry name" value="transpos_IS5_4"/>
    <property type="match status" value="1"/>
</dbReference>
<proteinExistence type="predicted"/>
<feature type="domain" description="Transposase InsH N-terminal" evidence="6">
    <location>
        <begin position="14"/>
        <end position="108"/>
    </location>
</feature>
<dbReference type="InterPro" id="IPR047959">
    <property type="entry name" value="Transpos_IS5"/>
</dbReference>
<dbReference type="PANTHER" id="PTHR35604:SF2">
    <property type="entry name" value="TRANSPOSASE INSH FOR INSERTION SEQUENCE ELEMENT IS5A-RELATED"/>
    <property type="match status" value="1"/>
</dbReference>
<feature type="domain" description="Transposase IS4-like" evidence="5">
    <location>
        <begin position="134"/>
        <end position="299"/>
    </location>
</feature>
<dbReference type="Pfam" id="PF05598">
    <property type="entry name" value="DUF772"/>
    <property type="match status" value="1"/>
</dbReference>
<dbReference type="GO" id="GO:0003677">
    <property type="term" value="F:DNA binding"/>
    <property type="evidence" value="ECO:0007669"/>
    <property type="project" value="UniProtKB-KW"/>
</dbReference>
<evidence type="ECO:0000313" key="7">
    <source>
        <dbReference type="EMBL" id="AET64416.1"/>
    </source>
</evidence>
<dbReference type="Proteomes" id="UP000005877">
    <property type="component" value="Chromosome"/>
</dbReference>
<protein>
    <submittedName>
        <fullName evidence="7">Transposase</fullName>
    </submittedName>
</protein>
<dbReference type="AlphaFoldDB" id="G7WM41"/>
<dbReference type="InterPro" id="IPR002559">
    <property type="entry name" value="Transposase_11"/>
</dbReference>
<dbReference type="GO" id="GO:0004803">
    <property type="term" value="F:transposase activity"/>
    <property type="evidence" value="ECO:0007669"/>
    <property type="project" value="InterPro"/>
</dbReference>
<keyword evidence="8" id="KW-1185">Reference proteome</keyword>
<accession>G7WM41</accession>
<dbReference type="GO" id="GO:0006313">
    <property type="term" value="P:DNA transposition"/>
    <property type="evidence" value="ECO:0007669"/>
    <property type="project" value="InterPro"/>
</dbReference>
<evidence type="ECO:0000259" key="5">
    <source>
        <dbReference type="Pfam" id="PF01609"/>
    </source>
</evidence>
<dbReference type="Pfam" id="PF01609">
    <property type="entry name" value="DDE_Tnp_1"/>
    <property type="match status" value="1"/>
</dbReference>
<dbReference type="KEGG" id="mhi:Mhar_1047"/>
<sequence length="311" mass="36274">MNTFAAWAFREVYSNQKSGNRLLQIVDIIDWKPIRELLEEMYKNKSEKGGRPNCDVLMMFRILILEEWYGLNDLEVVRQIKDRVSFMGFLGFPEQVPDSSTIWLFKERMIETGTHDRVWDEFRRQLYSKGLTVKRGTIQDATFIEADPGSSKKPREDQAKTRRSRDGTWTKKGDEFHFGYKLHSKVDIDYALIREIDTTTAKVHDSRVDLSVPGEVVLRDKGYFGVPARGEDFTMKRRTTERPLDDLENERNRLISKLRSPGERPFAVIKRVFGAGRVLVTTLKRVYGKMIVAAISYNLYQLYTLKKENVI</sequence>
<dbReference type="RefSeq" id="WP_014586601.1">
    <property type="nucleotide sequence ID" value="NC_017527.1"/>
</dbReference>
<feature type="compositionally biased region" description="Basic and acidic residues" evidence="4">
    <location>
        <begin position="153"/>
        <end position="168"/>
    </location>
</feature>
<dbReference type="OrthoDB" id="148050at2157"/>
<reference evidence="7 8" key="1">
    <citation type="journal article" date="2012" name="PLoS ONE">
        <title>The genome characteristics and predicted function of methyl-group oxidation pathway in the obligate aceticlastic methanogens, Methanosaeta spp.</title>
        <authorList>
            <person name="Zhu J."/>
            <person name="Zheng H."/>
            <person name="Ai G."/>
            <person name="Zhang G."/>
            <person name="Liu D."/>
            <person name="Liu X."/>
            <person name="Dong X."/>
        </authorList>
    </citation>
    <scope>NUCLEOTIDE SEQUENCE [LARGE SCALE GENOMIC DNA]</scope>
    <source>
        <strain evidence="7 8">6Ac</strain>
    </source>
</reference>
<evidence type="ECO:0000256" key="1">
    <source>
        <dbReference type="ARBA" id="ARBA00003544"/>
    </source>
</evidence>
<dbReference type="PATRIC" id="fig|1110509.7.peg.1169"/>
<feature type="region of interest" description="Disordered" evidence="4">
    <location>
        <begin position="144"/>
        <end position="168"/>
    </location>
</feature>
<keyword evidence="3" id="KW-0233">DNA recombination</keyword>
<dbReference type="PANTHER" id="PTHR35604">
    <property type="entry name" value="TRANSPOSASE INSH FOR INSERTION SEQUENCE ELEMENT IS5A-RELATED"/>
    <property type="match status" value="1"/>
</dbReference>
<comment type="function">
    <text evidence="1">Involved in the transposition of the insertion sequence IS5.</text>
</comment>
<dbReference type="HOGENOM" id="CLU_049873_1_1_2"/>
<name>G7WM41_METH6</name>
<evidence type="ECO:0000259" key="6">
    <source>
        <dbReference type="Pfam" id="PF05598"/>
    </source>
</evidence>
<evidence type="ECO:0000256" key="3">
    <source>
        <dbReference type="ARBA" id="ARBA00023172"/>
    </source>
</evidence>
<dbReference type="EMBL" id="CP003117">
    <property type="protein sequence ID" value="AET64416.1"/>
    <property type="molecule type" value="Genomic_DNA"/>
</dbReference>
<evidence type="ECO:0000256" key="2">
    <source>
        <dbReference type="ARBA" id="ARBA00023125"/>
    </source>
</evidence>
<dbReference type="GeneID" id="12510216"/>
<keyword evidence="2" id="KW-0238">DNA-binding</keyword>
<evidence type="ECO:0000256" key="4">
    <source>
        <dbReference type="SAM" id="MobiDB-lite"/>
    </source>
</evidence>
<evidence type="ECO:0000313" key="8">
    <source>
        <dbReference type="Proteomes" id="UP000005877"/>
    </source>
</evidence>